<dbReference type="GO" id="GO:0031347">
    <property type="term" value="P:regulation of defense response"/>
    <property type="evidence" value="ECO:0007669"/>
    <property type="project" value="UniProtKB-UniRule"/>
</dbReference>
<protein>
    <recommendedName>
        <fullName evidence="2">Protein TIFY</fullName>
    </recommendedName>
    <alternativeName>
        <fullName evidence="2">Jasmonate ZIM domain-containing protein</fullName>
    </alternativeName>
</protein>
<evidence type="ECO:0000256" key="3">
    <source>
        <dbReference type="SAM" id="MobiDB-lite"/>
    </source>
</evidence>
<dbReference type="Proteomes" id="UP000188268">
    <property type="component" value="Unassembled WGS sequence"/>
</dbReference>
<feature type="region of interest" description="Disordered" evidence="3">
    <location>
        <begin position="347"/>
        <end position="366"/>
    </location>
</feature>
<dbReference type="PANTHER" id="PTHR33077">
    <property type="entry name" value="PROTEIN TIFY 4A-RELATED-RELATED"/>
    <property type="match status" value="1"/>
</dbReference>
<dbReference type="STRING" id="210143.A0A1R3GRD8"/>
<dbReference type="OrthoDB" id="1939212at2759"/>
<gene>
    <name evidence="5" type="ORF">CCACVL1_23964</name>
</gene>
<dbReference type="EMBL" id="AWWV01013664">
    <property type="protein sequence ID" value="OMO60674.1"/>
    <property type="molecule type" value="Genomic_DNA"/>
</dbReference>
<dbReference type="Gramene" id="OMO60674">
    <property type="protein sequence ID" value="OMO60674"/>
    <property type="gene ID" value="CCACVL1_23964"/>
</dbReference>
<dbReference type="AlphaFoldDB" id="A0A1R3GRD8"/>
<dbReference type="InterPro" id="IPR040390">
    <property type="entry name" value="TIFY/JAZ"/>
</dbReference>
<evidence type="ECO:0000256" key="1">
    <source>
        <dbReference type="ARBA" id="ARBA00008614"/>
    </source>
</evidence>
<dbReference type="OMA" id="CHACRIP"/>
<keyword evidence="2" id="KW-1184">Jasmonic acid signaling pathway</keyword>
<evidence type="ECO:0000313" key="5">
    <source>
        <dbReference type="EMBL" id="OMO60674.1"/>
    </source>
</evidence>
<evidence type="ECO:0000313" key="6">
    <source>
        <dbReference type="Proteomes" id="UP000188268"/>
    </source>
</evidence>
<dbReference type="InterPro" id="IPR010399">
    <property type="entry name" value="Tify_dom"/>
</dbReference>
<name>A0A1R3GRD8_COCAP</name>
<comment type="domain">
    <text evidence="2">The jas domain is required for interaction with COI1.</text>
</comment>
<dbReference type="SMART" id="SM00979">
    <property type="entry name" value="TIFY"/>
    <property type="match status" value="1"/>
</dbReference>
<dbReference type="PROSITE" id="PS51320">
    <property type="entry name" value="TIFY"/>
    <property type="match status" value="1"/>
</dbReference>
<dbReference type="PANTHER" id="PTHR33077:SF90">
    <property type="entry name" value="PROTEIN TIFY 7"/>
    <property type="match status" value="1"/>
</dbReference>
<feature type="region of interest" description="Disordered" evidence="3">
    <location>
        <begin position="274"/>
        <end position="310"/>
    </location>
</feature>
<accession>A0A1R3GRD8</accession>
<comment type="function">
    <text evidence="2">Repressor of jasmonate responses.</text>
</comment>
<comment type="subcellular location">
    <subcellularLocation>
        <location evidence="2">Nucleus</location>
    </subcellularLocation>
</comment>
<proteinExistence type="inferred from homology"/>
<dbReference type="GO" id="GO:0009611">
    <property type="term" value="P:response to wounding"/>
    <property type="evidence" value="ECO:0007669"/>
    <property type="project" value="UniProtKB-UniRule"/>
</dbReference>
<keyword evidence="6" id="KW-1185">Reference proteome</keyword>
<dbReference type="Pfam" id="PF09425">
    <property type="entry name" value="Jas_motif"/>
    <property type="match status" value="1"/>
</dbReference>
<dbReference type="GO" id="GO:2000022">
    <property type="term" value="P:regulation of jasmonic acid mediated signaling pathway"/>
    <property type="evidence" value="ECO:0007669"/>
    <property type="project" value="UniProtKB-UniRule"/>
</dbReference>
<reference evidence="5 6" key="1">
    <citation type="submission" date="2013-09" db="EMBL/GenBank/DDBJ databases">
        <title>Corchorus capsularis genome sequencing.</title>
        <authorList>
            <person name="Alam M."/>
            <person name="Haque M.S."/>
            <person name="Islam M.S."/>
            <person name="Emdad E.M."/>
            <person name="Islam M.M."/>
            <person name="Ahmed B."/>
            <person name="Halim A."/>
            <person name="Hossen Q.M.M."/>
            <person name="Hossain M.Z."/>
            <person name="Ahmed R."/>
            <person name="Khan M.M."/>
            <person name="Islam R."/>
            <person name="Rashid M.M."/>
            <person name="Khan S.A."/>
            <person name="Rahman M.S."/>
            <person name="Alam M."/>
        </authorList>
    </citation>
    <scope>NUCLEOTIDE SEQUENCE [LARGE SCALE GENOMIC DNA]</scope>
    <source>
        <strain evidence="6">cv. CVL-1</strain>
        <tissue evidence="5">Whole seedling</tissue>
    </source>
</reference>
<dbReference type="InterPro" id="IPR018467">
    <property type="entry name" value="CCT_CS"/>
</dbReference>
<evidence type="ECO:0000259" key="4">
    <source>
        <dbReference type="PROSITE" id="PS51320"/>
    </source>
</evidence>
<evidence type="ECO:0000256" key="2">
    <source>
        <dbReference type="RuleBase" id="RU369065"/>
    </source>
</evidence>
<comment type="similarity">
    <text evidence="1 2">Belongs to the TIFY/JAZ family.</text>
</comment>
<dbReference type="GO" id="GO:0005634">
    <property type="term" value="C:nucleus"/>
    <property type="evidence" value="ECO:0007669"/>
    <property type="project" value="UniProtKB-SubCell"/>
</dbReference>
<comment type="caution">
    <text evidence="5">The sequence shown here is derived from an EMBL/GenBank/DDBJ whole genome shotgun (WGS) entry which is preliminary data.</text>
</comment>
<keyword evidence="2" id="KW-0539">Nucleus</keyword>
<feature type="compositionally biased region" description="Polar residues" evidence="3">
    <location>
        <begin position="274"/>
        <end position="304"/>
    </location>
</feature>
<dbReference type="Pfam" id="PF06200">
    <property type="entry name" value="tify"/>
    <property type="match status" value="1"/>
</dbReference>
<sequence>MERDFLGLKSKDSLVAVKEEVNNDGYKEIGFAKRSGVQWPFSNKVPAVPQMMSFNFAQGDKTKKVGSDSLASAGFMPIATSDAAEVQKSFNHNKQGGSHFSLTASSVQHDVHPVQCPYDVRMFPVSNQAISLSASNPFMKNHFAAAGQHMPVTTMKPQLLGGIPVTTPQSVLPTLSCAVGSTESWKSVKASGSPAQMTIFYAGTVHVYDDITPEKAQAIMLLAGNGASMASNVAHPKVQVQTTISKPVQVDSVPANQLVNTQLSCGLPSPLSVSSHIGGQSRSGSTSTDEQMVCKTTGTPTSPVNKVEPQKVANTVGSVAATSMIPSVPQARKASLARFLEKRKERVMSAAPYSKPLDCPTLESSA</sequence>
<organism evidence="5 6">
    <name type="scientific">Corchorus capsularis</name>
    <name type="common">Jute</name>
    <dbReference type="NCBI Taxonomy" id="210143"/>
    <lineage>
        <taxon>Eukaryota</taxon>
        <taxon>Viridiplantae</taxon>
        <taxon>Streptophyta</taxon>
        <taxon>Embryophyta</taxon>
        <taxon>Tracheophyta</taxon>
        <taxon>Spermatophyta</taxon>
        <taxon>Magnoliopsida</taxon>
        <taxon>eudicotyledons</taxon>
        <taxon>Gunneridae</taxon>
        <taxon>Pentapetalae</taxon>
        <taxon>rosids</taxon>
        <taxon>malvids</taxon>
        <taxon>Malvales</taxon>
        <taxon>Malvaceae</taxon>
        <taxon>Grewioideae</taxon>
        <taxon>Apeibeae</taxon>
        <taxon>Corchorus</taxon>
    </lineage>
</organism>
<feature type="domain" description="Tify" evidence="4">
    <location>
        <begin position="190"/>
        <end position="225"/>
    </location>
</feature>